<evidence type="ECO:0000313" key="3">
    <source>
        <dbReference type="Proteomes" id="UP001218218"/>
    </source>
</evidence>
<organism evidence="2 3">
    <name type="scientific">Mycena albidolilacea</name>
    <dbReference type="NCBI Taxonomy" id="1033008"/>
    <lineage>
        <taxon>Eukaryota</taxon>
        <taxon>Fungi</taxon>
        <taxon>Dikarya</taxon>
        <taxon>Basidiomycota</taxon>
        <taxon>Agaricomycotina</taxon>
        <taxon>Agaricomycetes</taxon>
        <taxon>Agaricomycetidae</taxon>
        <taxon>Agaricales</taxon>
        <taxon>Marasmiineae</taxon>
        <taxon>Mycenaceae</taxon>
        <taxon>Mycena</taxon>
    </lineage>
</organism>
<evidence type="ECO:0000313" key="2">
    <source>
        <dbReference type="EMBL" id="KAJ7350618.1"/>
    </source>
</evidence>
<dbReference type="PROSITE" id="PS50097">
    <property type="entry name" value="BTB"/>
    <property type="match status" value="1"/>
</dbReference>
<gene>
    <name evidence="2" type="ORF">DFH08DRAFT_695448</name>
</gene>
<dbReference type="InterPro" id="IPR000210">
    <property type="entry name" value="BTB/POZ_dom"/>
</dbReference>
<dbReference type="CDD" id="cd18186">
    <property type="entry name" value="BTB_POZ_ZBTB_KLHL-like"/>
    <property type="match status" value="1"/>
</dbReference>
<comment type="caution">
    <text evidence="2">The sequence shown here is derived from an EMBL/GenBank/DDBJ whole genome shotgun (WGS) entry which is preliminary data.</text>
</comment>
<proteinExistence type="predicted"/>
<evidence type="ECO:0000259" key="1">
    <source>
        <dbReference type="PROSITE" id="PS50097"/>
    </source>
</evidence>
<accession>A0AAD7ETJ5</accession>
<feature type="domain" description="BTB" evidence="1">
    <location>
        <begin position="26"/>
        <end position="90"/>
    </location>
</feature>
<sequence length="319" mass="35664">MTSPAPKRQRIEDAPITRSNIWYDDGSVVLRAEKTEFRVHWGVLAQHSTFFHGLRGLPQPPDQPSVDGCPLVELQDDAVDVEFLLKALYTPTFLSQAALPLVAVGALIRLGRKYDFRDLLDSAIVRLTFENPRTLEEYDTLATSAGAYKPTRILPYQGLTFDIISLVRENGILSALPSAYYRVAQTIPLIIDGMQRADGSVASLAPVDLRRCLLGREKLTHVQMQKGYALGWYRSWCPGNNCTGSHCVTTRDARLQGYLDRPQLKALGLFIPTSIINNRFCDACKQGIELLGIAGRTRTWDELPSFFDLPPWSELKDGL</sequence>
<dbReference type="EMBL" id="JARIHO010000014">
    <property type="protein sequence ID" value="KAJ7350618.1"/>
    <property type="molecule type" value="Genomic_DNA"/>
</dbReference>
<dbReference type="InterPro" id="IPR011333">
    <property type="entry name" value="SKP1/BTB/POZ_sf"/>
</dbReference>
<dbReference type="Pfam" id="PF00651">
    <property type="entry name" value="BTB"/>
    <property type="match status" value="1"/>
</dbReference>
<dbReference type="AlphaFoldDB" id="A0AAD7ETJ5"/>
<reference evidence="2" key="1">
    <citation type="submission" date="2023-03" db="EMBL/GenBank/DDBJ databases">
        <title>Massive genome expansion in bonnet fungi (Mycena s.s.) driven by repeated elements and novel gene families across ecological guilds.</title>
        <authorList>
            <consortium name="Lawrence Berkeley National Laboratory"/>
            <person name="Harder C.B."/>
            <person name="Miyauchi S."/>
            <person name="Viragh M."/>
            <person name="Kuo A."/>
            <person name="Thoen E."/>
            <person name="Andreopoulos B."/>
            <person name="Lu D."/>
            <person name="Skrede I."/>
            <person name="Drula E."/>
            <person name="Henrissat B."/>
            <person name="Morin E."/>
            <person name="Kohler A."/>
            <person name="Barry K."/>
            <person name="LaButti K."/>
            <person name="Morin E."/>
            <person name="Salamov A."/>
            <person name="Lipzen A."/>
            <person name="Mereny Z."/>
            <person name="Hegedus B."/>
            <person name="Baldrian P."/>
            <person name="Stursova M."/>
            <person name="Weitz H."/>
            <person name="Taylor A."/>
            <person name="Grigoriev I.V."/>
            <person name="Nagy L.G."/>
            <person name="Martin F."/>
            <person name="Kauserud H."/>
        </authorList>
    </citation>
    <scope>NUCLEOTIDE SEQUENCE</scope>
    <source>
        <strain evidence="2">CBHHK002</strain>
    </source>
</reference>
<name>A0AAD7ETJ5_9AGAR</name>
<dbReference type="Proteomes" id="UP001218218">
    <property type="component" value="Unassembled WGS sequence"/>
</dbReference>
<dbReference type="SMART" id="SM00225">
    <property type="entry name" value="BTB"/>
    <property type="match status" value="1"/>
</dbReference>
<dbReference type="Gene3D" id="3.30.710.10">
    <property type="entry name" value="Potassium Channel Kv1.1, Chain A"/>
    <property type="match status" value="1"/>
</dbReference>
<protein>
    <recommendedName>
        <fullName evidence="1">BTB domain-containing protein</fullName>
    </recommendedName>
</protein>
<keyword evidence="3" id="KW-1185">Reference proteome</keyword>